<evidence type="ECO:0000256" key="3">
    <source>
        <dbReference type="ARBA" id="ARBA00023134"/>
    </source>
</evidence>
<accession>A0A1M5R451</accession>
<dbReference type="STRING" id="1120995.SAMN02745245_00807"/>
<gene>
    <name evidence="7" type="ORF">SAMN02745245_00807</name>
</gene>
<evidence type="ECO:0000313" key="8">
    <source>
        <dbReference type="Proteomes" id="UP000184032"/>
    </source>
</evidence>
<evidence type="ECO:0000256" key="2">
    <source>
        <dbReference type="ARBA" id="ARBA00022840"/>
    </source>
</evidence>
<keyword evidence="8" id="KW-1185">Reference proteome</keyword>
<dbReference type="InterPro" id="IPR053931">
    <property type="entry name" value="RapZ_C"/>
</dbReference>
<dbReference type="EMBL" id="FQXI01000004">
    <property type="protein sequence ID" value="SHH20948.1"/>
    <property type="molecule type" value="Genomic_DNA"/>
</dbReference>
<feature type="domain" description="RapZ C-terminal" evidence="6">
    <location>
        <begin position="159"/>
        <end position="277"/>
    </location>
</feature>
<dbReference type="InterPro" id="IPR027417">
    <property type="entry name" value="P-loop_NTPase"/>
</dbReference>
<dbReference type="InterPro" id="IPR005337">
    <property type="entry name" value="RapZ-like"/>
</dbReference>
<dbReference type="OrthoDB" id="9784461at2"/>
<evidence type="ECO:0000259" key="6">
    <source>
        <dbReference type="Pfam" id="PF22740"/>
    </source>
</evidence>
<sequence length="279" mass="31432">MEILVITGMSGAGKSQALNVLEDLGYFAMDNLPPALIPKFAEIASVANYVSKVCVVVDVRSGKFFDDLLSSLAKLEEMNIDYKVMFLEAREDVVIKRYKELRRPHPLNQSIVKGYKEEKQILKNIKSRADYLIDTSDLSNQELKKAIREILKIDKEDALKISICSFGFKNGILKDADLVFDVRFLPNPFYIPELKHLDGESEETKKYVMSYDVTKEFINKCVDMLTFLIPNYLKEGKTVLVVGIGCTGGFHRSVVIANEIGRVLKALGNNVTVTHRDKG</sequence>
<dbReference type="Pfam" id="PF03668">
    <property type="entry name" value="RapZ-like_N"/>
    <property type="match status" value="1"/>
</dbReference>
<dbReference type="Gene3D" id="3.40.50.300">
    <property type="entry name" value="P-loop containing nucleotide triphosphate hydrolases"/>
    <property type="match status" value="1"/>
</dbReference>
<feature type="binding site" evidence="4">
    <location>
        <begin position="8"/>
        <end position="15"/>
    </location>
    <ligand>
        <name>ATP</name>
        <dbReference type="ChEBI" id="CHEBI:30616"/>
    </ligand>
</feature>
<reference evidence="7 8" key="1">
    <citation type="submission" date="2016-11" db="EMBL/GenBank/DDBJ databases">
        <authorList>
            <person name="Jaros S."/>
            <person name="Januszkiewicz K."/>
            <person name="Wedrychowicz H."/>
        </authorList>
    </citation>
    <scope>NUCLEOTIDE SEQUENCE [LARGE SCALE GENOMIC DNA]</scope>
    <source>
        <strain evidence="7 8">DSM 21120</strain>
    </source>
</reference>
<dbReference type="PIRSF" id="PIRSF005052">
    <property type="entry name" value="P-loopkin"/>
    <property type="match status" value="1"/>
</dbReference>
<proteinExistence type="inferred from homology"/>
<evidence type="ECO:0000259" key="5">
    <source>
        <dbReference type="Pfam" id="PF03668"/>
    </source>
</evidence>
<dbReference type="NCBIfam" id="NF003828">
    <property type="entry name" value="PRK05416.1"/>
    <property type="match status" value="1"/>
</dbReference>
<dbReference type="GO" id="GO:0005524">
    <property type="term" value="F:ATP binding"/>
    <property type="evidence" value="ECO:0007669"/>
    <property type="project" value="UniProtKB-UniRule"/>
</dbReference>
<dbReference type="RefSeq" id="WP_073183990.1">
    <property type="nucleotide sequence ID" value="NZ_FQXI01000004.1"/>
</dbReference>
<dbReference type="HAMAP" id="MF_00636">
    <property type="entry name" value="RapZ_like"/>
    <property type="match status" value="1"/>
</dbReference>
<keyword evidence="2 4" id="KW-0067">ATP-binding</keyword>
<keyword evidence="1 4" id="KW-0547">Nucleotide-binding</keyword>
<feature type="binding site" evidence="4">
    <location>
        <begin position="58"/>
        <end position="61"/>
    </location>
    <ligand>
        <name>GTP</name>
        <dbReference type="ChEBI" id="CHEBI:37565"/>
    </ligand>
</feature>
<organism evidence="7 8">
    <name type="scientific">Anaerosphaera aminiphila DSM 21120</name>
    <dbReference type="NCBI Taxonomy" id="1120995"/>
    <lineage>
        <taxon>Bacteria</taxon>
        <taxon>Bacillati</taxon>
        <taxon>Bacillota</taxon>
        <taxon>Tissierellia</taxon>
        <taxon>Tissierellales</taxon>
        <taxon>Peptoniphilaceae</taxon>
        <taxon>Anaerosphaera</taxon>
    </lineage>
</organism>
<dbReference type="PANTHER" id="PTHR30448:SF0">
    <property type="entry name" value="RNASE ADAPTER PROTEIN RAPZ"/>
    <property type="match status" value="1"/>
</dbReference>
<protein>
    <submittedName>
        <fullName evidence="7">UPF0042 nucleotide-binding protein</fullName>
    </submittedName>
</protein>
<dbReference type="InterPro" id="IPR053930">
    <property type="entry name" value="RapZ-like_N"/>
</dbReference>
<keyword evidence="3 4" id="KW-0342">GTP-binding</keyword>
<name>A0A1M5R451_9FIRM</name>
<dbReference type="AlphaFoldDB" id="A0A1M5R451"/>
<evidence type="ECO:0000256" key="1">
    <source>
        <dbReference type="ARBA" id="ARBA00022741"/>
    </source>
</evidence>
<dbReference type="PANTHER" id="PTHR30448">
    <property type="entry name" value="RNASE ADAPTER PROTEIN RAPZ"/>
    <property type="match status" value="1"/>
</dbReference>
<feature type="domain" description="RapZ-like N-terminal" evidence="5">
    <location>
        <begin position="1"/>
        <end position="153"/>
    </location>
</feature>
<dbReference type="SUPFAM" id="SSF52540">
    <property type="entry name" value="P-loop containing nucleoside triphosphate hydrolases"/>
    <property type="match status" value="1"/>
</dbReference>
<evidence type="ECO:0000313" key="7">
    <source>
        <dbReference type="EMBL" id="SHH20948.1"/>
    </source>
</evidence>
<evidence type="ECO:0000256" key="4">
    <source>
        <dbReference type="HAMAP-Rule" id="MF_00636"/>
    </source>
</evidence>
<dbReference type="Pfam" id="PF22740">
    <property type="entry name" value="PapZ_C"/>
    <property type="match status" value="1"/>
</dbReference>
<dbReference type="Proteomes" id="UP000184032">
    <property type="component" value="Unassembled WGS sequence"/>
</dbReference>
<dbReference type="GO" id="GO:0005525">
    <property type="term" value="F:GTP binding"/>
    <property type="evidence" value="ECO:0007669"/>
    <property type="project" value="UniProtKB-UniRule"/>
</dbReference>